<dbReference type="GO" id="GO:0006355">
    <property type="term" value="P:regulation of DNA-templated transcription"/>
    <property type="evidence" value="ECO:0007669"/>
    <property type="project" value="TreeGrafter"/>
</dbReference>
<reference evidence="3 4" key="1">
    <citation type="submission" date="2019-03" db="EMBL/GenBank/DDBJ databases">
        <title>Genomic Encyclopedia of Type Strains, Phase IV (KMG-IV): sequencing the most valuable type-strain genomes for metagenomic binning, comparative biology and taxonomic classification.</title>
        <authorList>
            <person name="Goeker M."/>
        </authorList>
    </citation>
    <scope>NUCLEOTIDE SEQUENCE [LARGE SCALE GENOMIC DNA]</scope>
    <source>
        <strain evidence="3 4">DSM 18401</strain>
    </source>
</reference>
<accession>A0A4R2BVX8</accession>
<evidence type="ECO:0000313" key="4">
    <source>
        <dbReference type="Proteomes" id="UP000295351"/>
    </source>
</evidence>
<proteinExistence type="predicted"/>
<dbReference type="InterPro" id="IPR029062">
    <property type="entry name" value="Class_I_gatase-like"/>
</dbReference>
<feature type="domain" description="DJ-1/PfpI" evidence="2">
    <location>
        <begin position="40"/>
        <end position="198"/>
    </location>
</feature>
<dbReference type="CDD" id="cd03139">
    <property type="entry name" value="GATase1_PfpI_2"/>
    <property type="match status" value="1"/>
</dbReference>
<dbReference type="Proteomes" id="UP000295351">
    <property type="component" value="Unassembled WGS sequence"/>
</dbReference>
<evidence type="ECO:0000313" key="3">
    <source>
        <dbReference type="EMBL" id="TCN31092.1"/>
    </source>
</evidence>
<dbReference type="InterPro" id="IPR052158">
    <property type="entry name" value="INH-QAR"/>
</dbReference>
<dbReference type="Gene3D" id="3.40.50.880">
    <property type="match status" value="1"/>
</dbReference>
<feature type="chain" id="PRO_5020673918" evidence="1">
    <location>
        <begin position="27"/>
        <end position="261"/>
    </location>
</feature>
<gene>
    <name evidence="3" type="ORF">EV665_1581</name>
</gene>
<dbReference type="SUPFAM" id="SSF52317">
    <property type="entry name" value="Class I glutamine amidotransferase-like"/>
    <property type="match status" value="1"/>
</dbReference>
<evidence type="ECO:0000259" key="2">
    <source>
        <dbReference type="Pfam" id="PF01965"/>
    </source>
</evidence>
<feature type="signal peptide" evidence="1">
    <location>
        <begin position="1"/>
        <end position="26"/>
    </location>
</feature>
<name>A0A4R2BVX8_SHIGR</name>
<dbReference type="EMBL" id="SLVX01000058">
    <property type="protein sequence ID" value="TCN31092.1"/>
    <property type="molecule type" value="Genomic_DNA"/>
</dbReference>
<dbReference type="AlphaFoldDB" id="A0A4R2BVX8"/>
<dbReference type="PANTHER" id="PTHR43130">
    <property type="entry name" value="ARAC-FAMILY TRANSCRIPTIONAL REGULATOR"/>
    <property type="match status" value="1"/>
</dbReference>
<sequence length="261" mass="27613">MNRRDFNLLFTAAGAGLLLNSQGAAAQITPPAPEGPVFAMLVHPKMILLDLLGPMTVFNMTRGKVHLVWKDQAPVSTDVGIPVAATTNFKDCPRNVDVFFIPGGLAGSTELMEDAETLAFVREMAAGAKYVTAVCTGTLVLGAAGLLQGKRATTLWNVRDILPTLGAIPLHDRVVEDGNIITGGGSTAGLDFGLSIVARLRGDEAAKRIQLIIEYDPHPPFDAGSPEKAGPEITNSFLKARKSVMDEAKAAALRAAERLKS</sequence>
<evidence type="ECO:0000256" key="1">
    <source>
        <dbReference type="SAM" id="SignalP"/>
    </source>
</evidence>
<dbReference type="PANTHER" id="PTHR43130:SF2">
    <property type="entry name" value="DJ-1_PFPI DOMAIN-CONTAINING PROTEIN"/>
    <property type="match status" value="1"/>
</dbReference>
<comment type="caution">
    <text evidence="3">The sequence shown here is derived from an EMBL/GenBank/DDBJ whole genome shotgun (WGS) entry which is preliminary data.</text>
</comment>
<organism evidence="3 4">
    <name type="scientific">Shinella granuli</name>
    <dbReference type="NCBI Taxonomy" id="323621"/>
    <lineage>
        <taxon>Bacteria</taxon>
        <taxon>Pseudomonadati</taxon>
        <taxon>Pseudomonadota</taxon>
        <taxon>Alphaproteobacteria</taxon>
        <taxon>Hyphomicrobiales</taxon>
        <taxon>Rhizobiaceae</taxon>
        <taxon>Shinella</taxon>
    </lineage>
</organism>
<keyword evidence="1" id="KW-0732">Signal</keyword>
<protein>
    <submittedName>
        <fullName evidence="3">DJ-1/PfpI family protein</fullName>
    </submittedName>
</protein>
<keyword evidence="4" id="KW-1185">Reference proteome</keyword>
<dbReference type="Pfam" id="PF01965">
    <property type="entry name" value="DJ-1_PfpI"/>
    <property type="match status" value="1"/>
</dbReference>
<dbReference type="InterPro" id="IPR002818">
    <property type="entry name" value="DJ-1/PfpI"/>
</dbReference>
<dbReference type="RefSeq" id="WP_133037177.1">
    <property type="nucleotide sequence ID" value="NZ_BAABEI010000001.1"/>
</dbReference>